<protein>
    <recommendedName>
        <fullName evidence="3">Multidrug transporter</fullName>
    </recommendedName>
</protein>
<dbReference type="EMBL" id="FOGJ01000033">
    <property type="protein sequence ID" value="SES36403.1"/>
    <property type="molecule type" value="Genomic_DNA"/>
</dbReference>
<dbReference type="RefSeq" id="WP_074758525.1">
    <property type="nucleotide sequence ID" value="NZ_FOGJ01000033.1"/>
</dbReference>
<proteinExistence type="predicted"/>
<evidence type="ECO:0000313" key="1">
    <source>
        <dbReference type="EMBL" id="SES36403.1"/>
    </source>
</evidence>
<dbReference type="AlphaFoldDB" id="A0A1H9WSN9"/>
<evidence type="ECO:0000313" key="2">
    <source>
        <dbReference type="Proteomes" id="UP000182584"/>
    </source>
</evidence>
<organism evidence="1 2">
    <name type="scientific">Butyrivibrio fibrisolvens</name>
    <dbReference type="NCBI Taxonomy" id="831"/>
    <lineage>
        <taxon>Bacteria</taxon>
        <taxon>Bacillati</taxon>
        <taxon>Bacillota</taxon>
        <taxon>Clostridia</taxon>
        <taxon>Lachnospirales</taxon>
        <taxon>Lachnospiraceae</taxon>
        <taxon>Butyrivibrio</taxon>
    </lineage>
</organism>
<accession>A0A1H9WSN9</accession>
<dbReference type="OrthoDB" id="2004804at2"/>
<sequence>MNGITKADWKLFMEKVPEWQEAYMENLLKEYIKMLQSKKPASIKFWDLDKRIKKDKKNPGVQMQLDKGKAIFDIVTMINLGIITQENLADFSDDLKESVQELIARNYGNW</sequence>
<reference evidence="1 2" key="1">
    <citation type="submission" date="2016-10" db="EMBL/GenBank/DDBJ databases">
        <authorList>
            <person name="de Groot N.N."/>
        </authorList>
    </citation>
    <scope>NUCLEOTIDE SEQUENCE [LARGE SCALE GENOMIC DNA]</scope>
    <source>
        <strain evidence="1 2">AR40</strain>
    </source>
</reference>
<name>A0A1H9WSN9_BUTFI</name>
<dbReference type="Proteomes" id="UP000182584">
    <property type="component" value="Unassembled WGS sequence"/>
</dbReference>
<gene>
    <name evidence="1" type="ORF">SAMN04487884_13323</name>
</gene>
<evidence type="ECO:0008006" key="3">
    <source>
        <dbReference type="Google" id="ProtNLM"/>
    </source>
</evidence>